<dbReference type="InterPro" id="IPR032675">
    <property type="entry name" value="LRR_dom_sf"/>
</dbReference>
<dbReference type="AlphaFoldDB" id="A0A4P9WNR3"/>
<evidence type="ECO:0000313" key="2">
    <source>
        <dbReference type="Proteomes" id="UP000269721"/>
    </source>
</evidence>
<dbReference type="SUPFAM" id="SSF52047">
    <property type="entry name" value="RNI-like"/>
    <property type="match status" value="1"/>
</dbReference>
<dbReference type="GO" id="GO:0031146">
    <property type="term" value="P:SCF-dependent proteasomal ubiquitin-dependent protein catabolic process"/>
    <property type="evidence" value="ECO:0007669"/>
    <property type="project" value="TreeGrafter"/>
</dbReference>
<dbReference type="OrthoDB" id="549243at2759"/>
<name>A0A4P9WNR3_9FUNG</name>
<dbReference type="PANTHER" id="PTHR13318">
    <property type="entry name" value="PARTNER OF PAIRED, ISOFORM B-RELATED"/>
    <property type="match status" value="1"/>
</dbReference>
<organism evidence="1 2">
    <name type="scientific">Blyttiomyces helicus</name>
    <dbReference type="NCBI Taxonomy" id="388810"/>
    <lineage>
        <taxon>Eukaryota</taxon>
        <taxon>Fungi</taxon>
        <taxon>Fungi incertae sedis</taxon>
        <taxon>Chytridiomycota</taxon>
        <taxon>Chytridiomycota incertae sedis</taxon>
        <taxon>Chytridiomycetes</taxon>
        <taxon>Chytridiomycetes incertae sedis</taxon>
        <taxon>Blyttiomyces</taxon>
    </lineage>
</organism>
<dbReference type="Gene3D" id="3.80.10.10">
    <property type="entry name" value="Ribonuclease Inhibitor"/>
    <property type="match status" value="1"/>
</dbReference>
<dbReference type="EMBL" id="KZ993997">
    <property type="protein sequence ID" value="RKO94132.1"/>
    <property type="molecule type" value="Genomic_DNA"/>
</dbReference>
<accession>A0A4P9WNR3</accession>
<reference evidence="2" key="1">
    <citation type="journal article" date="2018" name="Nat. Microbiol.">
        <title>Leveraging single-cell genomics to expand the fungal tree of life.</title>
        <authorList>
            <person name="Ahrendt S.R."/>
            <person name="Quandt C.A."/>
            <person name="Ciobanu D."/>
            <person name="Clum A."/>
            <person name="Salamov A."/>
            <person name="Andreopoulos B."/>
            <person name="Cheng J.F."/>
            <person name="Woyke T."/>
            <person name="Pelin A."/>
            <person name="Henrissat B."/>
            <person name="Reynolds N.K."/>
            <person name="Benny G.L."/>
            <person name="Smith M.E."/>
            <person name="James T.Y."/>
            <person name="Grigoriev I.V."/>
        </authorList>
    </citation>
    <scope>NUCLEOTIDE SEQUENCE [LARGE SCALE GENOMIC DNA]</scope>
</reference>
<gene>
    <name evidence="1" type="ORF">BDK51DRAFT_38684</name>
</gene>
<dbReference type="Proteomes" id="UP000269721">
    <property type="component" value="Unassembled WGS sequence"/>
</dbReference>
<proteinExistence type="predicted"/>
<evidence type="ECO:0008006" key="3">
    <source>
        <dbReference type="Google" id="ProtNLM"/>
    </source>
</evidence>
<sequence length="662" mass="71879">MQVAKKQRTDNRRLPCHSPINIPWETLSLIFAYCEVRDLLVRSEHPFSTDSASNAELPTSFPFRHFKLDHARVCSKWAHVAIPLGWSNIELTTRSPRIPYLVRTLTAPLRRFDYASYARTATLQISGTDREVYGVSAAQLLSIVKQLRNLVNLRVVVDSFEPLGAPPGLDSGRTTSFLLALNISWMWQLPLPCPSKVFAITLSGCLLHGEDLERIAERFGPVLDTFQAFHTGGVAGGVSVQSVGFLCRKSPRLRVLAANIVYDGEILDVIAESNKALQSLGLHFKTENGGGLAAWGAGIPVGVPAAGFVGAAGGGGPDAAPNPVAGENEAAPLPVAAPPPVLAPPAPMPMAMAAAFDMIGVNAPVGVPAIALPPPAPFTSNTVPFVPSLECLLRSPIRLTSIKLSGLSIPDGDGTRILATIATHCHGLQRLQMTAVREENLGGMIDEARALSSLRVLVLSLTTIAPRFIRLCAASCPHLQEVRAEGTPIDDTCIRELALRCPKLSALNVALCTRLTCAALVGIIQHGSGQLQVLDVSYCWQILRAPDPLRFFLWLIEDNRGLRKLAVMFKPFGVVTSKAIQRLTERFEVCEESRVPQDAEGARAFVHVVVGSRWLDVDAIRKSWAAYPAGVRRMKPWWRRLLDLLLRADPTEEQLLSGWLDA</sequence>
<protein>
    <recommendedName>
        <fullName evidence="3">F-box domain-containing protein</fullName>
    </recommendedName>
</protein>
<keyword evidence="2" id="KW-1185">Reference proteome</keyword>
<dbReference type="GO" id="GO:0019005">
    <property type="term" value="C:SCF ubiquitin ligase complex"/>
    <property type="evidence" value="ECO:0007669"/>
    <property type="project" value="TreeGrafter"/>
</dbReference>
<evidence type="ECO:0000313" key="1">
    <source>
        <dbReference type="EMBL" id="RKO94132.1"/>
    </source>
</evidence>